<dbReference type="EMBL" id="BDQV01000022">
    <property type="protein sequence ID" value="GAY44048.1"/>
    <property type="molecule type" value="Genomic_DNA"/>
</dbReference>
<evidence type="ECO:0000313" key="2">
    <source>
        <dbReference type="Proteomes" id="UP000236630"/>
    </source>
</evidence>
<organism evidence="1 2">
    <name type="scientific">Citrus unshiu</name>
    <name type="common">Satsuma mandarin</name>
    <name type="synonym">Citrus nobilis var. unshiu</name>
    <dbReference type="NCBI Taxonomy" id="55188"/>
    <lineage>
        <taxon>Eukaryota</taxon>
        <taxon>Viridiplantae</taxon>
        <taxon>Streptophyta</taxon>
        <taxon>Embryophyta</taxon>
        <taxon>Tracheophyta</taxon>
        <taxon>Spermatophyta</taxon>
        <taxon>Magnoliopsida</taxon>
        <taxon>eudicotyledons</taxon>
        <taxon>Gunneridae</taxon>
        <taxon>Pentapetalae</taxon>
        <taxon>rosids</taxon>
        <taxon>malvids</taxon>
        <taxon>Sapindales</taxon>
        <taxon>Rutaceae</taxon>
        <taxon>Aurantioideae</taxon>
        <taxon>Citrus</taxon>
    </lineage>
</organism>
<gene>
    <name evidence="1" type="ORF">CUMW_079250</name>
</gene>
<comment type="caution">
    <text evidence="1">The sequence shown here is derived from an EMBL/GenBank/DDBJ whole genome shotgun (WGS) entry which is preliminary data.</text>
</comment>
<dbReference type="Proteomes" id="UP000236630">
    <property type="component" value="Unassembled WGS sequence"/>
</dbReference>
<dbReference type="AlphaFoldDB" id="A0A2H5NV93"/>
<sequence length="157" mass="17944">MTMVEASTVICMEKLFAPSCQPDFLQVNFVQCWGSCRNASVTLLASQGDENYGNTEKLETIPNPPPPQKRKKERKICELSSLDALSILYYFLKASRLRRLPVILDFIELPISCSLRLTRGVAGRMGCFGIENHESFHFPFTNFRISESKFVMRIEQK</sequence>
<reference evidence="1 2" key="1">
    <citation type="journal article" date="2017" name="Front. Genet.">
        <title>Draft sequencing of the heterozygous diploid genome of Satsuma (Citrus unshiu Marc.) using a hybrid assembly approach.</title>
        <authorList>
            <person name="Shimizu T."/>
            <person name="Tanizawa Y."/>
            <person name="Mochizuki T."/>
            <person name="Nagasaki H."/>
            <person name="Yoshioka T."/>
            <person name="Toyoda A."/>
            <person name="Fujiyama A."/>
            <person name="Kaminuma E."/>
            <person name="Nakamura Y."/>
        </authorList>
    </citation>
    <scope>NUCLEOTIDE SEQUENCE [LARGE SCALE GENOMIC DNA]</scope>
    <source>
        <strain evidence="2">cv. Miyagawa wase</strain>
    </source>
</reference>
<name>A0A2H5NV93_CITUN</name>
<keyword evidence="2" id="KW-1185">Reference proteome</keyword>
<accession>A0A2H5NV93</accession>
<protein>
    <submittedName>
        <fullName evidence="1">Uncharacterized protein</fullName>
    </submittedName>
</protein>
<evidence type="ECO:0000313" key="1">
    <source>
        <dbReference type="EMBL" id="GAY44048.1"/>
    </source>
</evidence>
<proteinExistence type="predicted"/>